<evidence type="ECO:0000256" key="7">
    <source>
        <dbReference type="ARBA" id="ARBA00023134"/>
    </source>
</evidence>
<organism evidence="13 14">
    <name type="scientific">Mycoplasma haemofelis (strain Langford 1)</name>
    <name type="common">Haemobartonella felis</name>
    <dbReference type="NCBI Taxonomy" id="941640"/>
    <lineage>
        <taxon>Bacteria</taxon>
        <taxon>Bacillati</taxon>
        <taxon>Mycoplasmatota</taxon>
        <taxon>Mollicutes</taxon>
        <taxon>Mycoplasmataceae</taxon>
        <taxon>Mycoplasma</taxon>
    </lineage>
</organism>
<evidence type="ECO:0000256" key="10">
    <source>
        <dbReference type="ARBA" id="ARBA00035672"/>
    </source>
</evidence>
<dbReference type="HOGENOM" id="CLU_009301_6_0_14"/>
<evidence type="ECO:0000259" key="12">
    <source>
        <dbReference type="PROSITE" id="PS00300"/>
    </source>
</evidence>
<keyword evidence="7" id="KW-0342">GTP-binding</keyword>
<evidence type="ECO:0000256" key="11">
    <source>
        <dbReference type="ARBA" id="ARBA00048027"/>
    </source>
</evidence>
<comment type="catalytic activity">
    <reaction evidence="11">
        <text>GTP + H2O = GDP + phosphate + H(+)</text>
        <dbReference type="Rhea" id="RHEA:19669"/>
        <dbReference type="ChEBI" id="CHEBI:15377"/>
        <dbReference type="ChEBI" id="CHEBI:15378"/>
        <dbReference type="ChEBI" id="CHEBI:37565"/>
        <dbReference type="ChEBI" id="CHEBI:43474"/>
        <dbReference type="ChEBI" id="CHEBI:58189"/>
        <dbReference type="EC" id="3.6.5.4"/>
    </reaction>
</comment>
<dbReference type="InterPro" id="IPR004125">
    <property type="entry name" value="Signal_recog_particle_SRP54_M"/>
</dbReference>
<dbReference type="Pfam" id="PF00448">
    <property type="entry name" value="SRP54"/>
    <property type="match status" value="1"/>
</dbReference>
<comment type="similarity">
    <text evidence="2">Belongs to the GTP-binding SRP family. SRP54 subfamily.</text>
</comment>
<dbReference type="Gene3D" id="1.20.120.140">
    <property type="entry name" value="Signal recognition particle SRP54, nucleotide-binding domain"/>
    <property type="match status" value="1"/>
</dbReference>
<dbReference type="PANTHER" id="PTHR11564:SF5">
    <property type="entry name" value="SIGNAL RECOGNITION PARTICLE SUBUNIT SRP54"/>
    <property type="match status" value="1"/>
</dbReference>
<keyword evidence="9" id="KW-0687">Ribonucleoprotein</keyword>
<dbReference type="InterPro" id="IPR000897">
    <property type="entry name" value="SRP54_GTPase_dom"/>
</dbReference>
<evidence type="ECO:0000256" key="2">
    <source>
        <dbReference type="ARBA" id="ARBA00005450"/>
    </source>
</evidence>
<sequence length="445" mass="50128">MLKLSVKEVLSRYVKRGFRYSEIKEEELAPIFREIRIALLNSDVNLKVVKSFLDEVKSDLLGKPIDKDQELDVVVFSTIKRHLINILGTKHVPLNLSSKLNKILVIGLNGSGKTTTVAKISKHLSSLKGSSKVRNISLDIYRPGAFDQLQHLSNSFGVESYFAENKNFSSFIKESIFEADKDGIDFLVFDSYGLLSDNEDLMKELSSIRKLINPSEVLFVLDAMAGQEILDVLTKFNEEFGITGLVISKADSLSPMGAAFSASYLFKLPIKFLGDGETVDNLSTFHPERIASLILGEGDILSLAEKIEKNASVNSSQKIINKMMRGHLDLDDLVTQIREFKKMGSLKGIMKLLPGDILKKVSSLESAEEQLRKWEILISSMTLKERRNPKLFKKQPSRKVRVIKGSGMKPDDFNKLMKRWEDSKKKIEELSKNFKKGKNPFSGLF</sequence>
<evidence type="ECO:0000256" key="1">
    <source>
        <dbReference type="ARBA" id="ARBA00004496"/>
    </source>
</evidence>
<evidence type="ECO:0000256" key="8">
    <source>
        <dbReference type="ARBA" id="ARBA00023135"/>
    </source>
</evidence>
<dbReference type="InterPro" id="IPR042101">
    <property type="entry name" value="SRP54_N_sf"/>
</dbReference>
<dbReference type="InterPro" id="IPR013822">
    <property type="entry name" value="Signal_recog_particl_SRP54_hlx"/>
</dbReference>
<evidence type="ECO:0000256" key="3">
    <source>
        <dbReference type="ARBA" id="ARBA00022490"/>
    </source>
</evidence>
<dbReference type="InterPro" id="IPR022941">
    <property type="entry name" value="SRP54"/>
</dbReference>
<keyword evidence="14" id="KW-1185">Reference proteome</keyword>
<keyword evidence="5" id="KW-0378">Hydrolase</keyword>
<dbReference type="Proteomes" id="UP000008637">
    <property type="component" value="Chromosome"/>
</dbReference>
<dbReference type="GO" id="GO:0048500">
    <property type="term" value="C:signal recognition particle"/>
    <property type="evidence" value="ECO:0007669"/>
    <property type="project" value="InterPro"/>
</dbReference>
<dbReference type="KEGG" id="mha:HF1_00140"/>
<keyword evidence="6" id="KW-0694">RNA-binding</keyword>
<reference evidence="13 14" key="1">
    <citation type="journal article" date="2011" name="J. Bacteriol.">
        <title>Complete genome sequence of Mycoplasma haemofelis, a hemotropic mycoplasma.</title>
        <authorList>
            <person name="Barker E.N."/>
            <person name="Helps C.R."/>
            <person name="Peters I.R."/>
            <person name="Darby A.C."/>
            <person name="Radford A.D."/>
            <person name="Tasker S."/>
        </authorList>
    </citation>
    <scope>NUCLEOTIDE SEQUENCE [LARGE SCALE GENOMIC DNA]</scope>
    <source>
        <strain evidence="13 14">Langford 1</strain>
    </source>
</reference>
<evidence type="ECO:0000313" key="14">
    <source>
        <dbReference type="Proteomes" id="UP000008637"/>
    </source>
</evidence>
<dbReference type="SUPFAM" id="SSF52540">
    <property type="entry name" value="P-loop containing nucleoside triphosphate hydrolases"/>
    <property type="match status" value="1"/>
</dbReference>
<evidence type="ECO:0000256" key="9">
    <source>
        <dbReference type="ARBA" id="ARBA00023274"/>
    </source>
</evidence>
<dbReference type="SMART" id="SM00962">
    <property type="entry name" value="SRP54"/>
    <property type="match status" value="1"/>
</dbReference>
<dbReference type="PROSITE" id="PS00300">
    <property type="entry name" value="SRP54"/>
    <property type="match status" value="1"/>
</dbReference>
<keyword evidence="3" id="KW-0963">Cytoplasm</keyword>
<accession>E8ZGJ2</accession>
<evidence type="ECO:0000256" key="6">
    <source>
        <dbReference type="ARBA" id="ARBA00022884"/>
    </source>
</evidence>
<proteinExistence type="inferred from homology"/>
<dbReference type="GO" id="GO:0003924">
    <property type="term" value="F:GTPase activity"/>
    <property type="evidence" value="ECO:0007669"/>
    <property type="project" value="InterPro"/>
</dbReference>
<dbReference type="OrthoDB" id="9804720at2"/>
<gene>
    <name evidence="13" type="primary">ffh</name>
    <name evidence="13" type="ordered locus">HF1_00140</name>
</gene>
<dbReference type="Pfam" id="PF02881">
    <property type="entry name" value="SRP54_N"/>
    <property type="match status" value="1"/>
</dbReference>
<dbReference type="EC" id="3.6.5.4" evidence="10"/>
<dbReference type="Gene3D" id="3.40.50.300">
    <property type="entry name" value="P-loop containing nucleotide triphosphate hydrolases"/>
    <property type="match status" value="1"/>
</dbReference>
<protein>
    <recommendedName>
        <fullName evidence="10">signal-recognition-particle GTPase</fullName>
        <ecNumber evidence="10">3.6.5.4</ecNumber>
    </recommendedName>
</protein>
<dbReference type="InterPro" id="IPR036891">
    <property type="entry name" value="Signal_recog_part_SRP54_M_sf"/>
</dbReference>
<feature type="domain" description="SRP54-type proteins GTP-binding" evidence="12">
    <location>
        <begin position="269"/>
        <end position="282"/>
    </location>
</feature>
<dbReference type="SMART" id="SM00963">
    <property type="entry name" value="SRP54_N"/>
    <property type="match status" value="1"/>
</dbReference>
<name>E8ZGJ2_MYCHL</name>
<dbReference type="Gene3D" id="1.10.260.30">
    <property type="entry name" value="Signal recognition particle, SRP54 subunit, M-domain"/>
    <property type="match status" value="1"/>
</dbReference>
<comment type="subcellular location">
    <subcellularLocation>
        <location evidence="1">Cytoplasm</location>
    </subcellularLocation>
</comment>
<dbReference type="AlphaFoldDB" id="E8ZGJ2"/>
<evidence type="ECO:0000313" key="13">
    <source>
        <dbReference type="EMBL" id="CBY92022.1"/>
    </source>
</evidence>
<dbReference type="GO" id="GO:0005525">
    <property type="term" value="F:GTP binding"/>
    <property type="evidence" value="ECO:0007669"/>
    <property type="project" value="UniProtKB-KW"/>
</dbReference>
<dbReference type="GO" id="GO:0006614">
    <property type="term" value="P:SRP-dependent cotranslational protein targeting to membrane"/>
    <property type="evidence" value="ECO:0007669"/>
    <property type="project" value="InterPro"/>
</dbReference>
<dbReference type="InterPro" id="IPR036225">
    <property type="entry name" value="SRP/SRP_N"/>
</dbReference>
<dbReference type="SUPFAM" id="SSF47364">
    <property type="entry name" value="Domain of the SRP/SRP receptor G-proteins"/>
    <property type="match status" value="1"/>
</dbReference>
<dbReference type="GO" id="GO:0008312">
    <property type="term" value="F:7S RNA binding"/>
    <property type="evidence" value="ECO:0007669"/>
    <property type="project" value="InterPro"/>
</dbReference>
<dbReference type="EMBL" id="FR773153">
    <property type="protein sequence ID" value="CBY92022.1"/>
    <property type="molecule type" value="Genomic_DNA"/>
</dbReference>
<evidence type="ECO:0000256" key="4">
    <source>
        <dbReference type="ARBA" id="ARBA00022741"/>
    </source>
</evidence>
<evidence type="ECO:0000256" key="5">
    <source>
        <dbReference type="ARBA" id="ARBA00022801"/>
    </source>
</evidence>
<dbReference type="PANTHER" id="PTHR11564">
    <property type="entry name" value="SIGNAL RECOGNITION PARTICLE 54K PROTEIN SRP54"/>
    <property type="match status" value="1"/>
</dbReference>
<dbReference type="Pfam" id="PF02978">
    <property type="entry name" value="SRP_SPB"/>
    <property type="match status" value="1"/>
</dbReference>
<dbReference type="SUPFAM" id="SSF47446">
    <property type="entry name" value="Signal peptide-binding domain"/>
    <property type="match status" value="1"/>
</dbReference>
<keyword evidence="8" id="KW-0733">Signal recognition particle</keyword>
<keyword evidence="4" id="KW-0547">Nucleotide-binding</keyword>
<dbReference type="InterPro" id="IPR027417">
    <property type="entry name" value="P-loop_NTPase"/>
</dbReference>